<feature type="transmembrane region" description="Helical" evidence="9">
    <location>
        <begin position="330"/>
        <end position="356"/>
    </location>
</feature>
<dbReference type="Pfam" id="PF00005">
    <property type="entry name" value="ABC_tran"/>
    <property type="match status" value="1"/>
</dbReference>
<dbReference type="InterPro" id="IPR011527">
    <property type="entry name" value="ABC1_TM_dom"/>
</dbReference>
<keyword evidence="5" id="KW-0067">ATP-binding</keyword>
<dbReference type="PIRSF" id="PIRSF002773">
    <property type="entry name" value="ABC_prm/ATPase_B"/>
    <property type="match status" value="1"/>
</dbReference>
<protein>
    <submittedName>
        <fullName evidence="12">ABCB10-like protein</fullName>
    </submittedName>
</protein>
<dbReference type="InterPro" id="IPR036640">
    <property type="entry name" value="ABC1_TM_sf"/>
</dbReference>
<dbReference type="InterPro" id="IPR039421">
    <property type="entry name" value="Type_1_exporter"/>
</dbReference>
<feature type="domain" description="ABC transmembrane type-1" evidence="11">
    <location>
        <begin position="203"/>
        <end position="488"/>
    </location>
</feature>
<evidence type="ECO:0000256" key="3">
    <source>
        <dbReference type="ARBA" id="ARBA00022692"/>
    </source>
</evidence>
<dbReference type="GO" id="GO:0015421">
    <property type="term" value="F:ABC-type oligopeptide transporter activity"/>
    <property type="evidence" value="ECO:0007669"/>
    <property type="project" value="TreeGrafter"/>
</dbReference>
<keyword evidence="6 9" id="KW-1133">Transmembrane helix</keyword>
<dbReference type="PROSITE" id="PS50929">
    <property type="entry name" value="ABC_TM1F"/>
    <property type="match status" value="1"/>
</dbReference>
<evidence type="ECO:0000259" key="11">
    <source>
        <dbReference type="PROSITE" id="PS50929"/>
    </source>
</evidence>
<dbReference type="InterPro" id="IPR003593">
    <property type="entry name" value="AAA+_ATPase"/>
</dbReference>
<evidence type="ECO:0000256" key="9">
    <source>
        <dbReference type="SAM" id="Phobius"/>
    </source>
</evidence>
<dbReference type="CDD" id="cd18780">
    <property type="entry name" value="ABC_6TM_AtABCB27_like"/>
    <property type="match status" value="1"/>
</dbReference>
<evidence type="ECO:0000313" key="12">
    <source>
        <dbReference type="EMBL" id="AKC42141.1"/>
    </source>
</evidence>
<evidence type="ECO:0000256" key="8">
    <source>
        <dbReference type="SAM" id="MobiDB-lite"/>
    </source>
</evidence>
<keyword evidence="3 9" id="KW-0812">Transmembrane</keyword>
<evidence type="ECO:0000256" key="1">
    <source>
        <dbReference type="ARBA" id="ARBA00004448"/>
    </source>
</evidence>
<dbReference type="Pfam" id="PF00664">
    <property type="entry name" value="ABC_membrane"/>
    <property type="match status" value="1"/>
</dbReference>
<feature type="transmembrane region" description="Helical" evidence="9">
    <location>
        <begin position="242"/>
        <end position="266"/>
    </location>
</feature>
<dbReference type="Gene3D" id="1.20.1560.10">
    <property type="entry name" value="ABC transporter type 1, transmembrane domain"/>
    <property type="match status" value="2"/>
</dbReference>
<dbReference type="InterPro" id="IPR003439">
    <property type="entry name" value="ABC_transporter-like_ATP-bd"/>
</dbReference>
<feature type="transmembrane region" description="Helical" evidence="9">
    <location>
        <begin position="12"/>
        <end position="36"/>
    </location>
</feature>
<dbReference type="EMBL" id="KM232926">
    <property type="protein sequence ID" value="AKC42141.1"/>
    <property type="molecule type" value="mRNA"/>
</dbReference>
<feature type="domain" description="ABC transporter" evidence="10">
    <location>
        <begin position="523"/>
        <end position="758"/>
    </location>
</feature>
<evidence type="ECO:0000256" key="4">
    <source>
        <dbReference type="ARBA" id="ARBA00022741"/>
    </source>
</evidence>
<organism evidence="12">
    <name type="scientific">Petromyzon marinus</name>
    <name type="common">Sea lamprey</name>
    <dbReference type="NCBI Taxonomy" id="7757"/>
    <lineage>
        <taxon>Eukaryota</taxon>
        <taxon>Metazoa</taxon>
        <taxon>Chordata</taxon>
        <taxon>Craniata</taxon>
        <taxon>Vertebrata</taxon>
        <taxon>Cyclostomata</taxon>
        <taxon>Hyperoartia</taxon>
        <taxon>Petromyzontiformes</taxon>
        <taxon>Petromyzontidae</taxon>
        <taxon>Petromyzon</taxon>
    </lineage>
</organism>
<comment type="subcellular location">
    <subcellularLocation>
        <location evidence="1">Mitochondrion inner membrane</location>
        <topology evidence="1">Multi-pass membrane protein</topology>
    </subcellularLocation>
</comment>
<feature type="transmembrane region" description="Helical" evidence="9">
    <location>
        <begin position="98"/>
        <end position="117"/>
    </location>
</feature>
<feature type="transmembrane region" description="Helical" evidence="9">
    <location>
        <begin position="462"/>
        <end position="483"/>
    </location>
</feature>
<name>A0A0G2STK5_PETMA</name>
<dbReference type="PROSITE" id="PS50893">
    <property type="entry name" value="ABC_TRANSPORTER_2"/>
    <property type="match status" value="1"/>
</dbReference>
<feature type="transmembrane region" description="Helical" evidence="9">
    <location>
        <begin position="200"/>
        <end position="222"/>
    </location>
</feature>
<dbReference type="Gene3D" id="3.40.50.300">
    <property type="entry name" value="P-loop containing nucleotide triphosphate hydrolases"/>
    <property type="match status" value="1"/>
</dbReference>
<dbReference type="GO" id="GO:0016887">
    <property type="term" value="F:ATP hydrolysis activity"/>
    <property type="evidence" value="ECO:0007669"/>
    <property type="project" value="InterPro"/>
</dbReference>
<dbReference type="SUPFAM" id="SSF90123">
    <property type="entry name" value="ABC transporter transmembrane region"/>
    <property type="match status" value="1"/>
</dbReference>
<feature type="transmembrane region" description="Helical" evidence="9">
    <location>
        <begin position="56"/>
        <end position="77"/>
    </location>
</feature>
<evidence type="ECO:0000256" key="2">
    <source>
        <dbReference type="ARBA" id="ARBA00022448"/>
    </source>
</evidence>
<evidence type="ECO:0000259" key="10">
    <source>
        <dbReference type="PROSITE" id="PS50893"/>
    </source>
</evidence>
<dbReference type="PROSITE" id="PS00211">
    <property type="entry name" value="ABC_TRANSPORTER_1"/>
    <property type="match status" value="1"/>
</dbReference>
<dbReference type="GO" id="GO:0005524">
    <property type="term" value="F:ATP binding"/>
    <property type="evidence" value="ECO:0007669"/>
    <property type="project" value="UniProtKB-KW"/>
</dbReference>
<accession>A0A0G2STK5</accession>
<feature type="region of interest" description="Disordered" evidence="8">
    <location>
        <begin position="767"/>
        <end position="790"/>
    </location>
</feature>
<sequence>MAQQKIIYTLPTVRFISVTNLCYFIDGLTAVLLWILGGPDHYLENDILHWSFATSTFDMAGLSALKTCLLIGLFMALEHAALKQLDQPDDLTSARRRKTLQVVCGFLALMWLSYTVAKGAVVLKSGSYKHMPLTFHIMLISSFAFSLFEFVLNILCHRFLNKLELLRIIHKVEDTQEEEDKKKKNVGICRVLSLAKEETGIVVLGMIALLGSSGTQMVSPVFFGKVIDAARNSMNELNEAIFILFGIYVGGALCSFVRSYLFTFAGQRMVARLRTRLFEAVMAQEVAFFDENRTGEITNRLSNDTQVIQNAVTVNISMLVRYAVQILGSLVVMFVLSPALCGVLIASVPFVAIGAVQYGNFVKRLRKNFQDELASAGSTAEEAVSSVRTVRAFCGEGRMSAQYDSDVQRSFNIGRKIALAEGAFSGLVGTVAQGAVVLVLWYGGKLVYENLHGQTGISVGTLTAFMLYTLNVAMGFALLASLYGDFMQAVGASQRVFELLDRQPRIPNTGGRAPPSVRMDGRVSFNDIHFCYPSRPDTPVLQGVSFSVEPGTVVALVGPSGGGKSTIVALLQRFYDPSAGSIIFGGTDLRELDPQWFRQTMAVVSQEPVLFATTIHKNISYGREATFEEVVEAAKQANAHDFILSFEEGYETLVGERGVRLSGGQKQRIAIARALIMNPVLLLLDEATSALDAESEHLVQEAIDRAMQDRTVLVIAHRLSTVRSASQVVVVDKGQIVERGTHDVLLAHQGGVYRRLVLRQLSAGHTSAPCAGDGDAGSDGENGDKDEGNG</sequence>
<keyword evidence="7 9" id="KW-0472">Membrane</keyword>
<dbReference type="FunFam" id="3.40.50.300:FF:000403">
    <property type="entry name" value="ATP-binding cassette sub-family B member 8, mitochondrial"/>
    <property type="match status" value="1"/>
</dbReference>
<dbReference type="GO" id="GO:0005743">
    <property type="term" value="C:mitochondrial inner membrane"/>
    <property type="evidence" value="ECO:0007669"/>
    <property type="project" value="UniProtKB-SubCell"/>
</dbReference>
<dbReference type="AlphaFoldDB" id="A0A0G2STK5"/>
<evidence type="ECO:0000256" key="5">
    <source>
        <dbReference type="ARBA" id="ARBA00022840"/>
    </source>
</evidence>
<dbReference type="InterPro" id="IPR017871">
    <property type="entry name" value="ABC_transporter-like_CS"/>
</dbReference>
<feature type="transmembrane region" description="Helical" evidence="9">
    <location>
        <begin position="418"/>
        <end position="442"/>
    </location>
</feature>
<dbReference type="CDD" id="cd03249">
    <property type="entry name" value="ABC_MTABC3_MDL1_MDL2"/>
    <property type="match status" value="1"/>
</dbReference>
<feature type="transmembrane region" description="Helical" evidence="9">
    <location>
        <begin position="137"/>
        <end position="160"/>
    </location>
</feature>
<dbReference type="InterPro" id="IPR027417">
    <property type="entry name" value="P-loop_NTPase"/>
</dbReference>
<evidence type="ECO:0000256" key="7">
    <source>
        <dbReference type="ARBA" id="ARBA00023136"/>
    </source>
</evidence>
<keyword evidence="4" id="KW-0547">Nucleotide-binding</keyword>
<proteinExistence type="evidence at transcript level"/>
<dbReference type="SMART" id="SM00382">
    <property type="entry name" value="AAA"/>
    <property type="match status" value="1"/>
</dbReference>
<keyword evidence="2" id="KW-0813">Transport</keyword>
<dbReference type="PANTHER" id="PTHR43394:SF1">
    <property type="entry name" value="ATP-BINDING CASSETTE SUB-FAMILY B MEMBER 10, MITOCHONDRIAL"/>
    <property type="match status" value="1"/>
</dbReference>
<dbReference type="PANTHER" id="PTHR43394">
    <property type="entry name" value="ATP-DEPENDENT PERMEASE MDL1, MITOCHONDRIAL"/>
    <property type="match status" value="1"/>
</dbReference>
<dbReference type="FunFam" id="1.20.1560.10:FF:000058">
    <property type="entry name" value="ABC transporter B family member 25"/>
    <property type="match status" value="1"/>
</dbReference>
<dbReference type="SUPFAM" id="SSF52540">
    <property type="entry name" value="P-loop containing nucleoside triphosphate hydrolases"/>
    <property type="match status" value="1"/>
</dbReference>
<feature type="non-terminal residue" evidence="12">
    <location>
        <position position="790"/>
    </location>
</feature>
<dbReference type="GO" id="GO:0090374">
    <property type="term" value="P:oligopeptide export from mitochondrion"/>
    <property type="evidence" value="ECO:0007669"/>
    <property type="project" value="TreeGrafter"/>
</dbReference>
<reference evidence="12" key="1">
    <citation type="journal article" date="2015" name="BMC Genomics">
        <title>Genome-wide analysis of the ATP-binding cassette (ABC) transporter gene family in sea lamprey and Japanese lamprey.</title>
        <authorList>
            <person name="Ren J."/>
            <person name="Chung-Davidson Y.W."/>
            <person name="Yeh C.Y."/>
            <person name="Scott C."/>
            <person name="Brown T."/>
            <person name="Li W."/>
        </authorList>
    </citation>
    <scope>NUCLEOTIDE SEQUENCE</scope>
</reference>
<evidence type="ECO:0000256" key="6">
    <source>
        <dbReference type="ARBA" id="ARBA00022989"/>
    </source>
</evidence>